<dbReference type="GO" id="GO:0005524">
    <property type="term" value="F:ATP binding"/>
    <property type="evidence" value="ECO:0007669"/>
    <property type="project" value="UniProtKB-KW"/>
</dbReference>
<dbReference type="RefSeq" id="WP_187578832.1">
    <property type="nucleotide sequence ID" value="NZ_CP060713.1"/>
</dbReference>
<protein>
    <submittedName>
        <fullName evidence="2">ATP-binding protein</fullName>
    </submittedName>
</protein>
<dbReference type="Proteomes" id="UP000515947">
    <property type="component" value="Chromosome"/>
</dbReference>
<keyword evidence="3" id="KW-1185">Reference proteome</keyword>
<organism evidence="2 3">
    <name type="scientific">Nocardioides mesophilus</name>
    <dbReference type="NCBI Taxonomy" id="433659"/>
    <lineage>
        <taxon>Bacteria</taxon>
        <taxon>Bacillati</taxon>
        <taxon>Actinomycetota</taxon>
        <taxon>Actinomycetes</taxon>
        <taxon>Propionibacteriales</taxon>
        <taxon>Nocardioidaceae</taxon>
        <taxon>Nocardioides</taxon>
    </lineage>
</organism>
<dbReference type="Pfam" id="PF13191">
    <property type="entry name" value="AAA_16"/>
    <property type="match status" value="1"/>
</dbReference>
<dbReference type="AlphaFoldDB" id="A0A7G9RBL5"/>
<keyword evidence="2" id="KW-0067">ATP-binding</keyword>
<reference evidence="2 3" key="1">
    <citation type="submission" date="2020-08" db="EMBL/GenBank/DDBJ databases">
        <title>Genome sequence of Nocardioides mesophilus KACC 16243T.</title>
        <authorList>
            <person name="Hyun D.-W."/>
            <person name="Bae J.-W."/>
        </authorList>
    </citation>
    <scope>NUCLEOTIDE SEQUENCE [LARGE SCALE GENOMIC DNA]</scope>
    <source>
        <strain evidence="2 3">KACC 16243</strain>
    </source>
</reference>
<dbReference type="InterPro" id="IPR027417">
    <property type="entry name" value="P-loop_NTPase"/>
</dbReference>
<accession>A0A7G9RBL5</accession>
<dbReference type="EMBL" id="CP060713">
    <property type="protein sequence ID" value="QNN52990.1"/>
    <property type="molecule type" value="Genomic_DNA"/>
</dbReference>
<dbReference type="SUPFAM" id="SSF52540">
    <property type="entry name" value="P-loop containing nucleoside triphosphate hydrolases"/>
    <property type="match status" value="1"/>
</dbReference>
<evidence type="ECO:0000313" key="3">
    <source>
        <dbReference type="Proteomes" id="UP000515947"/>
    </source>
</evidence>
<dbReference type="Gene3D" id="3.40.50.300">
    <property type="entry name" value="P-loop containing nucleotide triphosphate hydrolases"/>
    <property type="match status" value="1"/>
</dbReference>
<dbReference type="KEGG" id="nmes:H9L09_00270"/>
<gene>
    <name evidence="2" type="ORF">H9L09_00270</name>
</gene>
<name>A0A7G9RBL5_9ACTN</name>
<proteinExistence type="predicted"/>
<sequence length="391" mass="42001">MLPNPYTPGQVPRVLAGRGPESDRIRGYLSRVDTFGELGGPLLVFHAPRGVGKTSLLRDSQRDAVEHGFVTAWVSCSRRQPFLPELVNRVARALTTAEVVPARQQGRWSDRLEKISLAVGPPGAKLTAEVSRPAAVAPPAAPIAAVEDLLHEAATRVRGRFGAGLVVFLDELHAPLRTDTATFLNALQNLDGARAENPLAVIGAGLPSTPEELTRAATFGERSAFVALSLLDDDASKEALVGPARMLEVDWDPDAVRAVESEARGYPYFLQLMAHAAWNAAAPSPGDRVGAAHVAAGLPAATEQLRTMYRARWRAATLLEQEFMVAMAADGHEAAARSVIATRMGRDSRAISVPRDRLLDKGIIEPAGHGRLRFTLPGFDAYVRAHHEARG</sequence>
<evidence type="ECO:0000313" key="2">
    <source>
        <dbReference type="EMBL" id="QNN52990.1"/>
    </source>
</evidence>
<keyword evidence="2" id="KW-0547">Nucleotide-binding</keyword>
<evidence type="ECO:0000259" key="1">
    <source>
        <dbReference type="Pfam" id="PF13191"/>
    </source>
</evidence>
<feature type="domain" description="Orc1-like AAA ATPase" evidence="1">
    <location>
        <begin position="15"/>
        <end position="202"/>
    </location>
</feature>
<dbReference type="InterPro" id="IPR041664">
    <property type="entry name" value="AAA_16"/>
</dbReference>